<keyword evidence="1" id="KW-1133">Transmembrane helix</keyword>
<organism evidence="2 3">
    <name type="scientific">Rhizophagus irregularis</name>
    <dbReference type="NCBI Taxonomy" id="588596"/>
    <lineage>
        <taxon>Eukaryota</taxon>
        <taxon>Fungi</taxon>
        <taxon>Fungi incertae sedis</taxon>
        <taxon>Mucoromycota</taxon>
        <taxon>Glomeromycotina</taxon>
        <taxon>Glomeromycetes</taxon>
        <taxon>Glomerales</taxon>
        <taxon>Glomeraceae</taxon>
        <taxon>Rhizophagus</taxon>
    </lineage>
</organism>
<evidence type="ECO:0000256" key="1">
    <source>
        <dbReference type="SAM" id="Phobius"/>
    </source>
</evidence>
<protein>
    <submittedName>
        <fullName evidence="2">Uncharacterized protein</fullName>
    </submittedName>
</protein>
<keyword evidence="1" id="KW-0812">Transmembrane</keyword>
<dbReference type="Proteomes" id="UP000232722">
    <property type="component" value="Unassembled WGS sequence"/>
</dbReference>
<comment type="caution">
    <text evidence="2">The sequence shown here is derived from an EMBL/GenBank/DDBJ whole genome shotgun (WGS) entry which is preliminary data.</text>
</comment>
<keyword evidence="1" id="KW-0472">Membrane</keyword>
<evidence type="ECO:0000313" key="2">
    <source>
        <dbReference type="EMBL" id="PKB95032.1"/>
    </source>
</evidence>
<accession>A0A2N0NKD2</accession>
<feature type="transmembrane region" description="Helical" evidence="1">
    <location>
        <begin position="39"/>
        <end position="59"/>
    </location>
</feature>
<sequence length="60" mass="6843">MSLTVTELKYVCKRSKILSPVSMNGHDAKGDYKTCSVCLTLYVLYAYVFLIVSIHVWILK</sequence>
<reference evidence="2 3" key="2">
    <citation type="submission" date="2017-09" db="EMBL/GenBank/DDBJ databases">
        <title>Extensive intraspecific genome diversity in a model arbuscular mycorrhizal fungus.</title>
        <authorList>
            <person name="Chen E.C."/>
            <person name="Morin E."/>
            <person name="Beaudet D."/>
            <person name="Noel J."/>
            <person name="Ndikumana S."/>
            <person name="Charron P."/>
            <person name="St-Onge C."/>
            <person name="Giorgi J."/>
            <person name="Grigoriev I.V."/>
            <person name="Roux C."/>
            <person name="Martin F.M."/>
            <person name="Corradi N."/>
        </authorList>
    </citation>
    <scope>NUCLEOTIDE SEQUENCE [LARGE SCALE GENOMIC DNA]</scope>
    <source>
        <strain evidence="2 3">A5</strain>
    </source>
</reference>
<gene>
    <name evidence="2" type="ORF">RhiirA5_437513</name>
</gene>
<dbReference type="AlphaFoldDB" id="A0A2N0NKD2"/>
<reference evidence="2 3" key="1">
    <citation type="submission" date="2016-04" db="EMBL/GenBank/DDBJ databases">
        <title>Genome analyses suggest a sexual origin of heterokaryosis in a supposedly ancient asexual fungus.</title>
        <authorList>
            <person name="Ropars J."/>
            <person name="Sedzielewska K."/>
            <person name="Noel J."/>
            <person name="Charron P."/>
            <person name="Farinelli L."/>
            <person name="Marton T."/>
            <person name="Kruger M."/>
            <person name="Pelin A."/>
            <person name="Brachmann A."/>
            <person name="Corradi N."/>
        </authorList>
    </citation>
    <scope>NUCLEOTIDE SEQUENCE [LARGE SCALE GENOMIC DNA]</scope>
    <source>
        <strain evidence="2 3">A5</strain>
    </source>
</reference>
<name>A0A2N0NKD2_9GLOM</name>
<proteinExistence type="predicted"/>
<evidence type="ECO:0000313" key="3">
    <source>
        <dbReference type="Proteomes" id="UP000232722"/>
    </source>
</evidence>
<dbReference type="EMBL" id="LLXJ01005228">
    <property type="protein sequence ID" value="PKB95032.1"/>
    <property type="molecule type" value="Genomic_DNA"/>
</dbReference>